<dbReference type="PANTHER" id="PTHR43664">
    <property type="entry name" value="MONOAMINE OXIDASE-RELATED"/>
    <property type="match status" value="1"/>
</dbReference>
<evidence type="ECO:0000259" key="1">
    <source>
        <dbReference type="Pfam" id="PF13452"/>
    </source>
</evidence>
<dbReference type="InterPro" id="IPR052342">
    <property type="entry name" value="MCH/BMMD"/>
</dbReference>
<feature type="domain" description="FAS1-like dehydratase" evidence="1">
    <location>
        <begin position="35"/>
        <end position="146"/>
    </location>
</feature>
<dbReference type="Proteomes" id="UP001190466">
    <property type="component" value="Chromosome"/>
</dbReference>
<name>A0ABM9MJM4_9MYCO</name>
<dbReference type="SUPFAM" id="SSF54637">
    <property type="entry name" value="Thioesterase/thiol ester dehydrase-isomerase"/>
    <property type="match status" value="2"/>
</dbReference>
<reference evidence="2 3" key="1">
    <citation type="submission" date="2023-08" db="EMBL/GenBank/DDBJ databases">
        <authorList>
            <person name="Folkvardsen B D."/>
            <person name="Norman A."/>
        </authorList>
    </citation>
    <scope>NUCLEOTIDE SEQUENCE [LARGE SCALE GENOMIC DNA]</scope>
    <source>
        <strain evidence="2 3">Mu0050</strain>
    </source>
</reference>
<dbReference type="RefSeq" id="WP_316512725.1">
    <property type="nucleotide sequence ID" value="NZ_OY726395.1"/>
</dbReference>
<dbReference type="PANTHER" id="PTHR43664:SF1">
    <property type="entry name" value="BETA-METHYLMALYL-COA DEHYDRATASE"/>
    <property type="match status" value="1"/>
</dbReference>
<dbReference type="Pfam" id="PF13452">
    <property type="entry name" value="FAS1_DH_region"/>
    <property type="match status" value="1"/>
</dbReference>
<evidence type="ECO:0000313" key="3">
    <source>
        <dbReference type="Proteomes" id="UP001190466"/>
    </source>
</evidence>
<protein>
    <submittedName>
        <fullName evidence="2">MaoC family dehydratase N-terminal domain-containing protein</fullName>
    </submittedName>
</protein>
<gene>
    <name evidence="2" type="ORF">MU0050_004492</name>
</gene>
<dbReference type="InterPro" id="IPR039569">
    <property type="entry name" value="FAS1-like_DH_region"/>
</dbReference>
<dbReference type="CDD" id="cd03441">
    <property type="entry name" value="R_hydratase_like"/>
    <property type="match status" value="1"/>
</dbReference>
<accession>A0ABM9MJM4</accession>
<evidence type="ECO:0000313" key="2">
    <source>
        <dbReference type="EMBL" id="CAJ1586862.1"/>
    </source>
</evidence>
<keyword evidence="3" id="KW-1185">Reference proteome</keyword>
<sequence>MVEARMTEEMIASMRSKSGMELRIDECRNNDQANRWTILRFAEGIGDTNPLWTDPDYAATTKYGTLVGPPTWPFCCFAGVQFGWPGLGAFHSGSDITFHRPVMVGDRIEPRCIYEGFDGPAPSKFAGKSVVDRFRHDYHNQRGELVLESVATCVRYERGEAKSRADKRPVTLPHPWTADEINEIEAAVLAETCRGSDPRWWEDVEVGDELDSVTKGPLGLTDEIAFVASGAAPIPRIAANRASLQQYAAHPAWSFRDPDTAAKEPIYAVHYNHNAARAMGVAASYDVGIQRTCWQVHLLTNWIGDDAWLCRAKSEYRGFVFLSDVIRLGGRVTGKSIAPNGDHLVTVETWATNQRGQNVMPGSATIALPTRNGEHPLQHRLPSI</sequence>
<dbReference type="EMBL" id="OY726395">
    <property type="protein sequence ID" value="CAJ1586862.1"/>
    <property type="molecule type" value="Genomic_DNA"/>
</dbReference>
<proteinExistence type="predicted"/>
<dbReference type="Gene3D" id="3.10.129.10">
    <property type="entry name" value="Hotdog Thioesterase"/>
    <property type="match status" value="2"/>
</dbReference>
<dbReference type="InterPro" id="IPR029069">
    <property type="entry name" value="HotDog_dom_sf"/>
</dbReference>
<organism evidence="2 3">
    <name type="scientific">[Mycobacterium] wendilense</name>
    <dbReference type="NCBI Taxonomy" id="3064284"/>
    <lineage>
        <taxon>Bacteria</taxon>
        <taxon>Bacillati</taxon>
        <taxon>Actinomycetota</taxon>
        <taxon>Actinomycetes</taxon>
        <taxon>Mycobacteriales</taxon>
        <taxon>Mycobacteriaceae</taxon>
        <taxon>Mycolicibacter</taxon>
    </lineage>
</organism>